<evidence type="ECO:0000256" key="5">
    <source>
        <dbReference type="ARBA" id="ARBA00022785"/>
    </source>
</evidence>
<dbReference type="GO" id="GO:0008616">
    <property type="term" value="P:tRNA queuosine(34) biosynthetic process"/>
    <property type="evidence" value="ECO:0007669"/>
    <property type="project" value="UniProtKB-UniRule"/>
</dbReference>
<comment type="catalytic activity">
    <reaction evidence="10 11">
        <text>7-carboxy-7-carbaguanine + NH4(+) + 2 ATP = 7-cyano-7-carbaguanine + 2 AMP + 2 diphosphate + 2 H(+)</text>
        <dbReference type="Rhea" id="RHEA:27982"/>
        <dbReference type="ChEBI" id="CHEBI:15378"/>
        <dbReference type="ChEBI" id="CHEBI:28938"/>
        <dbReference type="ChEBI" id="CHEBI:30616"/>
        <dbReference type="ChEBI" id="CHEBI:33019"/>
        <dbReference type="ChEBI" id="CHEBI:45075"/>
        <dbReference type="ChEBI" id="CHEBI:61036"/>
        <dbReference type="ChEBI" id="CHEBI:456215"/>
        <dbReference type="EC" id="6.3.4.20"/>
    </reaction>
</comment>
<keyword evidence="4 11" id="KW-0547">Nucleotide-binding</keyword>
<gene>
    <name evidence="11" type="primary">queC</name>
    <name evidence="12" type="ORF">MBAV_000555</name>
</gene>
<evidence type="ECO:0000256" key="2">
    <source>
        <dbReference type="ARBA" id="ARBA00022598"/>
    </source>
</evidence>
<dbReference type="GO" id="GO:0008270">
    <property type="term" value="F:zinc ion binding"/>
    <property type="evidence" value="ECO:0007669"/>
    <property type="project" value="UniProtKB-UniRule"/>
</dbReference>
<proteinExistence type="inferred from homology"/>
<comment type="function">
    <text evidence="11">Catalyzes the ATP-dependent conversion of 7-carboxy-7-deazaguanine (CDG) to 7-cyano-7-deazaguanine (preQ(0)).</text>
</comment>
<dbReference type="Proteomes" id="UP000033423">
    <property type="component" value="Unassembled WGS sequence"/>
</dbReference>
<feature type="binding site" evidence="11">
    <location>
        <position position="209"/>
    </location>
    <ligand>
        <name>Zn(2+)</name>
        <dbReference type="ChEBI" id="CHEBI:29105"/>
    </ligand>
</feature>
<keyword evidence="13" id="KW-1185">Reference proteome</keyword>
<evidence type="ECO:0000256" key="6">
    <source>
        <dbReference type="ARBA" id="ARBA00022833"/>
    </source>
</evidence>
<dbReference type="Gene3D" id="3.40.50.620">
    <property type="entry name" value="HUPs"/>
    <property type="match status" value="1"/>
</dbReference>
<keyword evidence="7 11" id="KW-0067">ATP-binding</keyword>
<evidence type="ECO:0000256" key="4">
    <source>
        <dbReference type="ARBA" id="ARBA00022741"/>
    </source>
</evidence>
<dbReference type="GO" id="GO:0005524">
    <property type="term" value="F:ATP binding"/>
    <property type="evidence" value="ECO:0007669"/>
    <property type="project" value="UniProtKB-UniRule"/>
</dbReference>
<dbReference type="InterPro" id="IPR014729">
    <property type="entry name" value="Rossmann-like_a/b/a_fold"/>
</dbReference>
<dbReference type="PIRSF" id="PIRSF006293">
    <property type="entry name" value="ExsB"/>
    <property type="match status" value="1"/>
</dbReference>
<reference evidence="12 13" key="1">
    <citation type="submission" date="2015-02" db="EMBL/GenBank/DDBJ databases">
        <title>Single-cell genomics of uncultivated deep-branching MTB reveals a conserved set of magnetosome genes.</title>
        <authorList>
            <person name="Kolinko S."/>
            <person name="Richter M."/>
            <person name="Glockner F.O."/>
            <person name="Brachmann A."/>
            <person name="Schuler D."/>
        </authorList>
    </citation>
    <scope>NUCLEOTIDE SEQUENCE [LARGE SCALE GENOMIC DNA]</scope>
    <source>
        <strain evidence="12">TM-1</strain>
    </source>
</reference>
<comment type="cofactor">
    <cofactor evidence="11">
        <name>Zn(2+)</name>
        <dbReference type="ChEBI" id="CHEBI:29105"/>
    </cofactor>
    <text evidence="11">Binds 1 zinc ion per subunit.</text>
</comment>
<dbReference type="UniPathway" id="UPA00391"/>
<accession>A0A0F3GZG8</accession>
<evidence type="ECO:0000256" key="11">
    <source>
        <dbReference type="HAMAP-Rule" id="MF_01633"/>
    </source>
</evidence>
<feature type="binding site" evidence="11">
    <location>
        <position position="212"/>
    </location>
    <ligand>
        <name>Zn(2+)</name>
        <dbReference type="ChEBI" id="CHEBI:29105"/>
    </ligand>
</feature>
<comment type="similarity">
    <text evidence="8 11">Belongs to the QueC family.</text>
</comment>
<dbReference type="EMBL" id="LACI01000253">
    <property type="protein sequence ID" value="KJU87252.1"/>
    <property type="molecule type" value="Genomic_DNA"/>
</dbReference>
<feature type="binding site" evidence="11">
    <location>
        <position position="196"/>
    </location>
    <ligand>
        <name>Zn(2+)</name>
        <dbReference type="ChEBI" id="CHEBI:29105"/>
    </ligand>
</feature>
<dbReference type="Pfam" id="PF06508">
    <property type="entry name" value="QueC"/>
    <property type="match status" value="1"/>
</dbReference>
<evidence type="ECO:0000256" key="9">
    <source>
        <dbReference type="ARBA" id="ARBA00039149"/>
    </source>
</evidence>
<comment type="pathway">
    <text evidence="1 11">Purine metabolism; 7-cyano-7-deazaguanine biosynthesis.</text>
</comment>
<sequence>MSNCVVLLSGGIDSSTTLAIAHAEGFDLNALTIDYGQRHKIEIGCARAIAHRFDVKRHLVLSLDMTGIGGSALTTDNIDIPRDRLTGVGRGLTTDIPVTYVPARNTIFLSLALAWAETLEADTIFIGANAVDYSGYPDCRPEFIRAFEEMANLATRAAVQGGVRFKVRTPLISISKVEIIQRGLALGLDYSMTWSCYDPTPAGKPCLRCDSCIIRENALREHY</sequence>
<evidence type="ECO:0000313" key="13">
    <source>
        <dbReference type="Proteomes" id="UP000033423"/>
    </source>
</evidence>
<keyword evidence="3 11" id="KW-0479">Metal-binding</keyword>
<feature type="binding site" evidence="11">
    <location>
        <position position="206"/>
    </location>
    <ligand>
        <name>Zn(2+)</name>
        <dbReference type="ChEBI" id="CHEBI:29105"/>
    </ligand>
</feature>
<dbReference type="NCBIfam" id="TIGR00364">
    <property type="entry name" value="7-cyano-7-deazaguanine synthase QueC"/>
    <property type="match status" value="1"/>
</dbReference>
<dbReference type="PANTHER" id="PTHR42914">
    <property type="entry name" value="7-CYANO-7-DEAZAGUANINE SYNTHASE"/>
    <property type="match status" value="1"/>
</dbReference>
<evidence type="ECO:0000256" key="7">
    <source>
        <dbReference type="ARBA" id="ARBA00022840"/>
    </source>
</evidence>
<evidence type="ECO:0000313" key="12">
    <source>
        <dbReference type="EMBL" id="KJU87252.1"/>
    </source>
</evidence>
<dbReference type="PATRIC" id="fig|29290.4.peg.742"/>
<protein>
    <recommendedName>
        <fullName evidence="9 11">7-cyano-7-deazaguanine synthase</fullName>
        <ecNumber evidence="9 11">6.3.4.20</ecNumber>
    </recommendedName>
    <alternativeName>
        <fullName evidence="11">7-cyano-7-carbaguanine synthase</fullName>
    </alternativeName>
    <alternativeName>
        <fullName evidence="11">PreQ(0) synthase</fullName>
    </alternativeName>
    <alternativeName>
        <fullName evidence="11">Queuosine biosynthesis protein QueC</fullName>
    </alternativeName>
</protein>
<keyword evidence="5 11" id="KW-0671">Queuosine biosynthesis</keyword>
<dbReference type="PANTHER" id="PTHR42914:SF1">
    <property type="entry name" value="7-CYANO-7-DEAZAGUANINE SYNTHASE"/>
    <property type="match status" value="1"/>
</dbReference>
<keyword evidence="6 11" id="KW-0862">Zinc</keyword>
<evidence type="ECO:0000256" key="10">
    <source>
        <dbReference type="ARBA" id="ARBA00047890"/>
    </source>
</evidence>
<evidence type="ECO:0000256" key="3">
    <source>
        <dbReference type="ARBA" id="ARBA00022723"/>
    </source>
</evidence>
<dbReference type="AlphaFoldDB" id="A0A0F3GZG8"/>
<dbReference type="CDD" id="cd01995">
    <property type="entry name" value="QueC-like"/>
    <property type="match status" value="1"/>
</dbReference>
<dbReference type="SUPFAM" id="SSF52402">
    <property type="entry name" value="Adenine nucleotide alpha hydrolases-like"/>
    <property type="match status" value="1"/>
</dbReference>
<keyword evidence="2 11" id="KW-0436">Ligase</keyword>
<dbReference type="GO" id="GO:0016879">
    <property type="term" value="F:ligase activity, forming carbon-nitrogen bonds"/>
    <property type="evidence" value="ECO:0007669"/>
    <property type="project" value="UniProtKB-UniRule"/>
</dbReference>
<comment type="caution">
    <text evidence="12">The sequence shown here is derived from an EMBL/GenBank/DDBJ whole genome shotgun (WGS) entry which is preliminary data.</text>
</comment>
<name>A0A0F3GZG8_9BACT</name>
<dbReference type="HAMAP" id="MF_01633">
    <property type="entry name" value="QueC"/>
    <property type="match status" value="1"/>
</dbReference>
<evidence type="ECO:0000256" key="8">
    <source>
        <dbReference type="ARBA" id="ARBA00037993"/>
    </source>
</evidence>
<dbReference type="EC" id="6.3.4.20" evidence="9 11"/>
<dbReference type="InterPro" id="IPR018317">
    <property type="entry name" value="QueC"/>
</dbReference>
<feature type="binding site" evidence="11">
    <location>
        <begin position="8"/>
        <end position="18"/>
    </location>
    <ligand>
        <name>ATP</name>
        <dbReference type="ChEBI" id="CHEBI:30616"/>
    </ligand>
</feature>
<evidence type="ECO:0000256" key="1">
    <source>
        <dbReference type="ARBA" id="ARBA00005061"/>
    </source>
</evidence>
<organism evidence="12 13">
    <name type="scientific">Candidatus Magnetobacterium bavaricum</name>
    <dbReference type="NCBI Taxonomy" id="29290"/>
    <lineage>
        <taxon>Bacteria</taxon>
        <taxon>Pseudomonadati</taxon>
        <taxon>Nitrospirota</taxon>
        <taxon>Thermodesulfovibrionia</taxon>
        <taxon>Thermodesulfovibrionales</taxon>
        <taxon>Candidatus Magnetobacteriaceae</taxon>
        <taxon>Candidatus Magnetobacterium</taxon>
    </lineage>
</organism>